<dbReference type="Proteomes" id="UP000789920">
    <property type="component" value="Unassembled WGS sequence"/>
</dbReference>
<proteinExistence type="predicted"/>
<gene>
    <name evidence="1" type="ORF">RPERSI_LOCUS25752</name>
</gene>
<reference evidence="1" key="1">
    <citation type="submission" date="2021-06" db="EMBL/GenBank/DDBJ databases">
        <authorList>
            <person name="Kallberg Y."/>
            <person name="Tangrot J."/>
            <person name="Rosling A."/>
        </authorList>
    </citation>
    <scope>NUCLEOTIDE SEQUENCE</scope>
    <source>
        <strain evidence="1">MA461A</strain>
    </source>
</reference>
<feature type="non-terminal residue" evidence="1">
    <location>
        <position position="1"/>
    </location>
</feature>
<evidence type="ECO:0000313" key="2">
    <source>
        <dbReference type="Proteomes" id="UP000789920"/>
    </source>
</evidence>
<evidence type="ECO:0000313" key="1">
    <source>
        <dbReference type="EMBL" id="CAG8822223.1"/>
    </source>
</evidence>
<protein>
    <submittedName>
        <fullName evidence="1">10554_t:CDS:1</fullName>
    </submittedName>
</protein>
<feature type="non-terminal residue" evidence="1">
    <location>
        <position position="174"/>
    </location>
</feature>
<dbReference type="EMBL" id="CAJVQC010085941">
    <property type="protein sequence ID" value="CAG8822223.1"/>
    <property type="molecule type" value="Genomic_DNA"/>
</dbReference>
<sequence>SSMEQYLESVEIFSIAHFLSRKFNKATKRVGVNKKVTFIDVKVLCDKTDSNAYYTVENYISNAEFKRFNVNSGIITEFHSILEAFAHFTYQYTEGYLVVYDLQGVNLDNEFLLTDPAIHCVDLLRFGTTNLGVSGIQKCFFANHKCNDICEKLKLNEINLERKKSEKAFWKVVN</sequence>
<name>A0ACA9S3C6_9GLOM</name>
<keyword evidence="2" id="KW-1185">Reference proteome</keyword>
<organism evidence="1 2">
    <name type="scientific">Racocetra persica</name>
    <dbReference type="NCBI Taxonomy" id="160502"/>
    <lineage>
        <taxon>Eukaryota</taxon>
        <taxon>Fungi</taxon>
        <taxon>Fungi incertae sedis</taxon>
        <taxon>Mucoromycota</taxon>
        <taxon>Glomeromycotina</taxon>
        <taxon>Glomeromycetes</taxon>
        <taxon>Diversisporales</taxon>
        <taxon>Gigasporaceae</taxon>
        <taxon>Racocetra</taxon>
    </lineage>
</organism>
<comment type="caution">
    <text evidence="1">The sequence shown here is derived from an EMBL/GenBank/DDBJ whole genome shotgun (WGS) entry which is preliminary data.</text>
</comment>
<accession>A0ACA9S3C6</accession>